<proteinExistence type="predicted"/>
<evidence type="ECO:0000256" key="4">
    <source>
        <dbReference type="SAM" id="MobiDB-lite"/>
    </source>
</evidence>
<dbReference type="Gramene" id="CDF36925">
    <property type="protein sequence ID" value="CDF36925"/>
    <property type="gene ID" value="CHC_T00005579001"/>
</dbReference>
<dbReference type="PANTHER" id="PTHR23323:SF26">
    <property type="entry name" value="VACUOLAR PROTEIN SORTING-ASSOCIATED PROTEIN 18 HOMOLOG"/>
    <property type="match status" value="1"/>
</dbReference>
<keyword evidence="1" id="KW-0479">Metal-binding</keyword>
<keyword evidence="3" id="KW-0862">Zinc</keyword>
<keyword evidence="7" id="KW-1185">Reference proteome</keyword>
<dbReference type="AlphaFoldDB" id="R7QHM1"/>
<evidence type="ECO:0000313" key="7">
    <source>
        <dbReference type="Proteomes" id="UP000012073"/>
    </source>
</evidence>
<keyword evidence="2" id="KW-0863">Zinc-finger</keyword>
<sequence>MSNATLSASTLTAREPLQQMRVFNDRSEGLNDAVFYLRREKVRISVASSDVVTAVAVSGPLLWVGTSSGRLIRHDTLSGHEEEVRGRLGVGRLDNTVTRIYADPYTHAALIILRNADGYHASGTGPVRPRWLAKLRGLRCVSASWIRAPQKHKQATERPIALLGTAFGALFSLTIDDKHEKDDALHRLWVAPNGEPIDGIRVEQVAGKYVGTVATTSALYLFSDALSYSDLFSDGRITVVNRASDTVDDTATGEKREFVLPSELQFMTGNSGVASRRFVWAASAGITHAQLAVRRRRNEETLLSESGDTGSAANRSTVIATVQDTELISWERLKQSSGSSVPLACNLSAFHVLVLYPGSVYAFNQISGQLTQRLTVWSPSGRLTSHERAPRELPWESPRRSPTPSEISSSSRGRDSGKQTFVGRDSASHVEQMLSSPAAGFARDVLTDSLWIYTEDGEFARLRASHEEQSEAWKAAKAMGRFDLAMALAPLVSSGLPDDMLMFQTREAVLEAQADHAAAEGNWDAAAQLYAKTNRPIETVILDIVEGCSGQGRGEVSGSAGSGPSGGLRELGIGPRLEMTGHIITYLVRKLDKTVISRPMQRTIMATMLVQLYASQLSSETDIKRKEEVRKDFGHFLADRHKALNTETALAILNNNGCHEEAWKLAVLSGDVIRAAELSSRRGLVDQTLSLLKDAIVVKDDDTMSQLLQCIANLLIPQAPQKVSTAIARCLKKDVSIADHVTVVQGLARVARGEKDEDKCAPSTFSSTCTYLISFSLGSSTTAEEIQTQSEGLVPRTGAF</sequence>
<protein>
    <recommendedName>
        <fullName evidence="5">Pep3/Vps18 beta-propeller domain-containing protein</fullName>
    </recommendedName>
</protein>
<reference evidence="7" key="1">
    <citation type="journal article" date="2013" name="Proc. Natl. Acad. Sci. U.S.A.">
        <title>Genome structure and metabolic features in the red seaweed Chondrus crispus shed light on evolution of the Archaeplastida.</title>
        <authorList>
            <person name="Collen J."/>
            <person name="Porcel B."/>
            <person name="Carre W."/>
            <person name="Ball S.G."/>
            <person name="Chaparro C."/>
            <person name="Tonon T."/>
            <person name="Barbeyron T."/>
            <person name="Michel G."/>
            <person name="Noel B."/>
            <person name="Valentin K."/>
            <person name="Elias M."/>
            <person name="Artiguenave F."/>
            <person name="Arun A."/>
            <person name="Aury J.M."/>
            <person name="Barbosa-Neto J.F."/>
            <person name="Bothwell J.H."/>
            <person name="Bouget F.Y."/>
            <person name="Brillet L."/>
            <person name="Cabello-Hurtado F."/>
            <person name="Capella-Gutierrez S."/>
            <person name="Charrier B."/>
            <person name="Cladiere L."/>
            <person name="Cock J.M."/>
            <person name="Coelho S.M."/>
            <person name="Colleoni C."/>
            <person name="Czjzek M."/>
            <person name="Da Silva C."/>
            <person name="Delage L."/>
            <person name="Denoeud F."/>
            <person name="Deschamps P."/>
            <person name="Dittami S.M."/>
            <person name="Gabaldon T."/>
            <person name="Gachon C.M."/>
            <person name="Groisillier A."/>
            <person name="Herve C."/>
            <person name="Jabbari K."/>
            <person name="Katinka M."/>
            <person name="Kloareg B."/>
            <person name="Kowalczyk N."/>
            <person name="Labadie K."/>
            <person name="Leblanc C."/>
            <person name="Lopez P.J."/>
            <person name="McLachlan D.H."/>
            <person name="Meslet-Cladiere L."/>
            <person name="Moustafa A."/>
            <person name="Nehr Z."/>
            <person name="Nyvall Collen P."/>
            <person name="Panaud O."/>
            <person name="Partensky F."/>
            <person name="Poulain J."/>
            <person name="Rensing S.A."/>
            <person name="Rousvoal S."/>
            <person name="Samson G."/>
            <person name="Symeonidi A."/>
            <person name="Weissenbach J."/>
            <person name="Zambounis A."/>
            <person name="Wincker P."/>
            <person name="Boyen C."/>
        </authorList>
    </citation>
    <scope>NUCLEOTIDE SEQUENCE [LARGE SCALE GENOMIC DNA]</scope>
    <source>
        <strain evidence="7">cv. Stackhouse</strain>
    </source>
</reference>
<dbReference type="GO" id="GO:0030674">
    <property type="term" value="F:protein-macromolecule adaptor activity"/>
    <property type="evidence" value="ECO:0007669"/>
    <property type="project" value="TreeGrafter"/>
</dbReference>
<organism evidence="6 7">
    <name type="scientific">Chondrus crispus</name>
    <name type="common">Carrageen Irish moss</name>
    <name type="synonym">Polymorpha crispa</name>
    <dbReference type="NCBI Taxonomy" id="2769"/>
    <lineage>
        <taxon>Eukaryota</taxon>
        <taxon>Rhodophyta</taxon>
        <taxon>Florideophyceae</taxon>
        <taxon>Rhodymeniophycidae</taxon>
        <taxon>Gigartinales</taxon>
        <taxon>Gigartinaceae</taxon>
        <taxon>Chondrus</taxon>
    </lineage>
</organism>
<dbReference type="GO" id="GO:0006904">
    <property type="term" value="P:vesicle docking involved in exocytosis"/>
    <property type="evidence" value="ECO:0007669"/>
    <property type="project" value="TreeGrafter"/>
</dbReference>
<dbReference type="GO" id="GO:0048284">
    <property type="term" value="P:organelle fusion"/>
    <property type="evidence" value="ECO:0007669"/>
    <property type="project" value="TreeGrafter"/>
</dbReference>
<evidence type="ECO:0000259" key="5">
    <source>
        <dbReference type="Pfam" id="PF05131"/>
    </source>
</evidence>
<dbReference type="Pfam" id="PF05131">
    <property type="entry name" value="Pep3_Vps18"/>
    <property type="match status" value="1"/>
</dbReference>
<evidence type="ECO:0000256" key="2">
    <source>
        <dbReference type="ARBA" id="ARBA00022771"/>
    </source>
</evidence>
<dbReference type="OMA" id="MDHGRQV"/>
<dbReference type="GO" id="GO:0005768">
    <property type="term" value="C:endosome"/>
    <property type="evidence" value="ECO:0007669"/>
    <property type="project" value="TreeGrafter"/>
</dbReference>
<dbReference type="Proteomes" id="UP000012073">
    <property type="component" value="Unassembled WGS sequence"/>
</dbReference>
<evidence type="ECO:0000313" key="6">
    <source>
        <dbReference type="EMBL" id="CDF36925.1"/>
    </source>
</evidence>
<dbReference type="GO" id="GO:0007032">
    <property type="term" value="P:endosome organization"/>
    <property type="evidence" value="ECO:0007669"/>
    <property type="project" value="TreeGrafter"/>
</dbReference>
<feature type="compositionally biased region" description="Low complexity" evidence="4">
    <location>
        <begin position="400"/>
        <end position="411"/>
    </location>
</feature>
<dbReference type="STRING" id="2769.R7QHM1"/>
<feature type="region of interest" description="Disordered" evidence="4">
    <location>
        <begin position="382"/>
        <end position="427"/>
    </location>
</feature>
<dbReference type="EMBL" id="HG001807">
    <property type="protein sequence ID" value="CDF36925.1"/>
    <property type="molecule type" value="Genomic_DNA"/>
</dbReference>
<name>R7QHM1_CHOCR</name>
<evidence type="ECO:0000256" key="3">
    <source>
        <dbReference type="ARBA" id="ARBA00022833"/>
    </source>
</evidence>
<accession>R7QHM1</accession>
<evidence type="ECO:0000256" key="1">
    <source>
        <dbReference type="ARBA" id="ARBA00022723"/>
    </source>
</evidence>
<feature type="compositionally biased region" description="Basic and acidic residues" evidence="4">
    <location>
        <begin position="384"/>
        <end position="399"/>
    </location>
</feature>
<dbReference type="GO" id="GO:0008270">
    <property type="term" value="F:zinc ion binding"/>
    <property type="evidence" value="ECO:0007669"/>
    <property type="project" value="UniProtKB-KW"/>
</dbReference>
<dbReference type="GeneID" id="17324442"/>
<dbReference type="OrthoDB" id="1832at2759"/>
<dbReference type="PANTHER" id="PTHR23323">
    <property type="entry name" value="VACUOLAR PROTEIN SORTING-ASSOCIATED PROTEIN"/>
    <property type="match status" value="1"/>
</dbReference>
<feature type="domain" description="Pep3/Vps18 beta-propeller" evidence="5">
    <location>
        <begin position="39"/>
        <end position="383"/>
    </location>
</feature>
<dbReference type="KEGG" id="ccp:CHC_T00005579001"/>
<dbReference type="InterPro" id="IPR007810">
    <property type="entry name" value="Pep3/Vps18_beta-prop"/>
</dbReference>
<dbReference type="RefSeq" id="XP_005716744.1">
    <property type="nucleotide sequence ID" value="XM_005716687.1"/>
</dbReference>
<gene>
    <name evidence="6" type="ORF">CHC_T00005579001</name>
</gene>
<dbReference type="PhylomeDB" id="R7QHM1"/>
<dbReference type="GO" id="GO:0030897">
    <property type="term" value="C:HOPS complex"/>
    <property type="evidence" value="ECO:0007669"/>
    <property type="project" value="TreeGrafter"/>
</dbReference>
<dbReference type="GO" id="GO:0007033">
    <property type="term" value="P:vacuole organization"/>
    <property type="evidence" value="ECO:0007669"/>
    <property type="project" value="TreeGrafter"/>
</dbReference>